<organism evidence="1 2">
    <name type="scientific">Punica granatum</name>
    <name type="common">Pomegranate</name>
    <dbReference type="NCBI Taxonomy" id="22663"/>
    <lineage>
        <taxon>Eukaryota</taxon>
        <taxon>Viridiplantae</taxon>
        <taxon>Streptophyta</taxon>
        <taxon>Embryophyta</taxon>
        <taxon>Tracheophyta</taxon>
        <taxon>Spermatophyta</taxon>
        <taxon>Magnoliopsida</taxon>
        <taxon>eudicotyledons</taxon>
        <taxon>Gunneridae</taxon>
        <taxon>Pentapetalae</taxon>
        <taxon>rosids</taxon>
        <taxon>malvids</taxon>
        <taxon>Myrtales</taxon>
        <taxon>Lythraceae</taxon>
        <taxon>Punica</taxon>
    </lineage>
</organism>
<dbReference type="Proteomes" id="UP000233551">
    <property type="component" value="Unassembled WGS sequence"/>
</dbReference>
<keyword evidence="2" id="KW-1185">Reference proteome</keyword>
<proteinExistence type="predicted"/>
<evidence type="ECO:0000313" key="2">
    <source>
        <dbReference type="Proteomes" id="UP000233551"/>
    </source>
</evidence>
<comment type="caution">
    <text evidence="1">The sequence shown here is derived from an EMBL/GenBank/DDBJ whole genome shotgun (WGS) entry which is preliminary data.</text>
</comment>
<sequence length="111" mass="11819">MAASRSNISSIIHELRERIAASSSAPPKNGGGGGGGDDGALEIRFRAVLPNLLHAYVVPSPTENEREVVAILKLISQTARNIPGVFYHGKASAVLPVIGRILPFFTEPAFW</sequence>
<gene>
    <name evidence="1" type="ORF">CRG98_019779</name>
</gene>
<dbReference type="STRING" id="22663.A0A2I0JU85"/>
<dbReference type="EMBL" id="PGOL01001230">
    <property type="protein sequence ID" value="PKI59831.1"/>
    <property type="molecule type" value="Genomic_DNA"/>
</dbReference>
<reference evidence="1 2" key="1">
    <citation type="submission" date="2017-11" db="EMBL/GenBank/DDBJ databases">
        <title>De-novo sequencing of pomegranate (Punica granatum L.) genome.</title>
        <authorList>
            <person name="Akparov Z."/>
            <person name="Amiraslanov A."/>
            <person name="Hajiyeva S."/>
            <person name="Abbasov M."/>
            <person name="Kaur K."/>
            <person name="Hamwieh A."/>
            <person name="Solovyev V."/>
            <person name="Salamov A."/>
            <person name="Braich B."/>
            <person name="Kosarev P."/>
            <person name="Mahmoud A."/>
            <person name="Hajiyev E."/>
            <person name="Babayeva S."/>
            <person name="Izzatullayeva V."/>
            <person name="Mammadov A."/>
            <person name="Mammadov A."/>
            <person name="Sharifova S."/>
            <person name="Ojaghi J."/>
            <person name="Eynullazada K."/>
            <person name="Bayramov B."/>
            <person name="Abdulazimova A."/>
            <person name="Shahmuradov I."/>
        </authorList>
    </citation>
    <scope>NUCLEOTIDE SEQUENCE [LARGE SCALE GENOMIC DNA]</scope>
    <source>
        <strain evidence="2">cv. AG2017</strain>
        <tissue evidence="1">Leaf</tissue>
    </source>
</reference>
<protein>
    <submittedName>
        <fullName evidence="1">Uncharacterized protein</fullName>
    </submittedName>
</protein>
<dbReference type="AlphaFoldDB" id="A0A2I0JU85"/>
<name>A0A2I0JU85_PUNGR</name>
<accession>A0A2I0JU85</accession>
<evidence type="ECO:0000313" key="1">
    <source>
        <dbReference type="EMBL" id="PKI59831.1"/>
    </source>
</evidence>